<dbReference type="Gene3D" id="3.60.15.10">
    <property type="entry name" value="Ribonuclease Z/Hydroxyacylglutathione hydrolase-like"/>
    <property type="match status" value="1"/>
</dbReference>
<evidence type="ECO:0000313" key="6">
    <source>
        <dbReference type="Proteomes" id="UP000653578"/>
    </source>
</evidence>
<dbReference type="SUPFAM" id="SSF56281">
    <property type="entry name" value="Metallo-hydrolase/oxidoreductase"/>
    <property type="match status" value="1"/>
</dbReference>
<dbReference type="InterPro" id="IPR001279">
    <property type="entry name" value="Metallo-B-lactamas"/>
</dbReference>
<comment type="catalytic activity">
    <reaction evidence="3">
        <text>3',5'-cyclic UMP + H2O = UMP + H(+)</text>
        <dbReference type="Rhea" id="RHEA:70575"/>
        <dbReference type="ChEBI" id="CHEBI:15377"/>
        <dbReference type="ChEBI" id="CHEBI:15378"/>
        <dbReference type="ChEBI" id="CHEBI:57865"/>
        <dbReference type="ChEBI" id="CHEBI:184387"/>
    </reaction>
    <physiologicalReaction direction="left-to-right" evidence="3">
        <dbReference type="Rhea" id="RHEA:70576"/>
    </physiologicalReaction>
</comment>
<dbReference type="Proteomes" id="UP000653578">
    <property type="component" value="Unassembled WGS sequence"/>
</dbReference>
<protein>
    <submittedName>
        <fullName evidence="5">MBL fold metallo-hydrolase</fullName>
    </submittedName>
</protein>
<sequence>MQISEGLYSVDLSIPLMGRINVIHPALFVDEQGAVLVDTGYPGTLPLLQKTLENLGVDASTLDSVILTHQDIDHIGGLPALLENSSQPLEVFASELEKAYIQGDKMLIKVTPESIERAVANLPADTTPEWRDAFRRNLENPPKAPVNTILEDGQIIDRCGGIVVILTPGHTPGHMSLYHKRSKTLIAADSMVVAEGELQGPIPAYCADYPLALQSLRKFLQFDIERVLCYHGGLITDNVNQRIAEIVNSIEA</sequence>
<comment type="function">
    <text evidence="2">Counteracts the endogenous Pycsar antiviral defense system. Phosphodiesterase that enables metal-dependent hydrolysis of host cyclic nucleotide Pycsar defense signals such as cCMP and cUMP.</text>
</comment>
<dbReference type="InterPro" id="IPR036866">
    <property type="entry name" value="RibonucZ/Hydroxyglut_hydro"/>
</dbReference>
<evidence type="ECO:0000256" key="3">
    <source>
        <dbReference type="ARBA" id="ARBA00048505"/>
    </source>
</evidence>
<organism evidence="5 6">
    <name type="scientific">Paenibacillus plantarum</name>
    <dbReference type="NCBI Taxonomy" id="2654975"/>
    <lineage>
        <taxon>Bacteria</taxon>
        <taxon>Bacillati</taxon>
        <taxon>Bacillota</taxon>
        <taxon>Bacilli</taxon>
        <taxon>Bacillales</taxon>
        <taxon>Paenibacillaceae</taxon>
        <taxon>Paenibacillus</taxon>
    </lineage>
</organism>
<dbReference type="RefSeq" id="WP_171630681.1">
    <property type="nucleotide sequence ID" value="NZ_WHNY01000040.1"/>
</dbReference>
<name>A0ABX1X948_9BACL</name>
<keyword evidence="6" id="KW-1185">Reference proteome</keyword>
<dbReference type="SMART" id="SM00849">
    <property type="entry name" value="Lactamase_B"/>
    <property type="match status" value="1"/>
</dbReference>
<gene>
    <name evidence="5" type="ORF">GC096_13155</name>
</gene>
<evidence type="ECO:0000259" key="4">
    <source>
        <dbReference type="SMART" id="SM00849"/>
    </source>
</evidence>
<reference evidence="5 6" key="1">
    <citation type="submission" date="2019-10" db="EMBL/GenBank/DDBJ databases">
        <title>Description of Paenibacillus humi sp. nov.</title>
        <authorList>
            <person name="Carlier A."/>
            <person name="Qi S."/>
        </authorList>
    </citation>
    <scope>NUCLEOTIDE SEQUENCE [LARGE SCALE GENOMIC DNA]</scope>
    <source>
        <strain evidence="5 6">LMG 31461</strain>
    </source>
</reference>
<comment type="caution">
    <text evidence="5">The sequence shown here is derived from an EMBL/GenBank/DDBJ whole genome shotgun (WGS) entry which is preliminary data.</text>
</comment>
<dbReference type="Pfam" id="PF00753">
    <property type="entry name" value="Lactamase_B"/>
    <property type="match status" value="1"/>
</dbReference>
<dbReference type="InterPro" id="IPR050855">
    <property type="entry name" value="NDM-1-like"/>
</dbReference>
<evidence type="ECO:0000256" key="1">
    <source>
        <dbReference type="ARBA" id="ARBA00034221"/>
    </source>
</evidence>
<dbReference type="PANTHER" id="PTHR42951">
    <property type="entry name" value="METALLO-BETA-LACTAMASE DOMAIN-CONTAINING"/>
    <property type="match status" value="1"/>
</dbReference>
<accession>A0ABX1X948</accession>
<proteinExistence type="predicted"/>
<feature type="domain" description="Metallo-beta-lactamase" evidence="4">
    <location>
        <begin position="22"/>
        <end position="231"/>
    </location>
</feature>
<dbReference type="EMBL" id="WHNY01000040">
    <property type="protein sequence ID" value="NOU64978.1"/>
    <property type="molecule type" value="Genomic_DNA"/>
</dbReference>
<evidence type="ECO:0000313" key="5">
    <source>
        <dbReference type="EMBL" id="NOU64978.1"/>
    </source>
</evidence>
<dbReference type="PANTHER" id="PTHR42951:SF15">
    <property type="entry name" value="METALLO-BETA-LACTAMASE SUPERFAMILY PROTEIN"/>
    <property type="match status" value="1"/>
</dbReference>
<evidence type="ECO:0000256" key="2">
    <source>
        <dbReference type="ARBA" id="ARBA00034301"/>
    </source>
</evidence>
<comment type="catalytic activity">
    <reaction evidence="1">
        <text>3',5'-cyclic CMP + H2O = CMP + H(+)</text>
        <dbReference type="Rhea" id="RHEA:72675"/>
        <dbReference type="ChEBI" id="CHEBI:15377"/>
        <dbReference type="ChEBI" id="CHEBI:15378"/>
        <dbReference type="ChEBI" id="CHEBI:58003"/>
        <dbReference type="ChEBI" id="CHEBI:60377"/>
    </reaction>
    <physiologicalReaction direction="left-to-right" evidence="1">
        <dbReference type="Rhea" id="RHEA:72676"/>
    </physiologicalReaction>
</comment>
<dbReference type="CDD" id="cd07721">
    <property type="entry name" value="yflN-like_MBL-fold"/>
    <property type="match status" value="1"/>
</dbReference>